<proteinExistence type="inferred from homology"/>
<keyword evidence="6 8" id="KW-1133">Transmembrane helix</keyword>
<evidence type="ECO:0000256" key="6">
    <source>
        <dbReference type="ARBA" id="ARBA00022989"/>
    </source>
</evidence>
<comment type="similarity">
    <text evidence="2">Belongs to the peptidase S54 family.</text>
</comment>
<dbReference type="InterPro" id="IPR022764">
    <property type="entry name" value="Peptidase_S54_rhomboid_dom"/>
</dbReference>
<dbReference type="PANTHER" id="PTHR43066">
    <property type="entry name" value="RHOMBOID-RELATED PROTEIN"/>
    <property type="match status" value="1"/>
</dbReference>
<keyword evidence="4 8" id="KW-0812">Transmembrane</keyword>
<feature type="transmembrane region" description="Helical" evidence="8">
    <location>
        <begin position="426"/>
        <end position="445"/>
    </location>
</feature>
<feature type="transmembrane region" description="Helical" evidence="8">
    <location>
        <begin position="20"/>
        <end position="46"/>
    </location>
</feature>
<dbReference type="EMBL" id="JAOPGA020001259">
    <property type="protein sequence ID" value="KAL0486706.1"/>
    <property type="molecule type" value="Genomic_DNA"/>
</dbReference>
<evidence type="ECO:0000313" key="10">
    <source>
        <dbReference type="EMBL" id="KAL0486706.1"/>
    </source>
</evidence>
<dbReference type="InterPro" id="IPR035952">
    <property type="entry name" value="Rhomboid-like_sf"/>
</dbReference>
<evidence type="ECO:0000256" key="4">
    <source>
        <dbReference type="ARBA" id="ARBA00022692"/>
    </source>
</evidence>
<evidence type="ECO:0000256" key="5">
    <source>
        <dbReference type="ARBA" id="ARBA00022801"/>
    </source>
</evidence>
<comment type="subcellular location">
    <subcellularLocation>
        <location evidence="1">Membrane</location>
        <topology evidence="1">Multi-pass membrane protein</topology>
    </subcellularLocation>
</comment>
<keyword evidence="11" id="KW-1185">Reference proteome</keyword>
<evidence type="ECO:0000256" key="1">
    <source>
        <dbReference type="ARBA" id="ARBA00004141"/>
    </source>
</evidence>
<accession>A0AAW2ZC02</accession>
<dbReference type="GO" id="GO:0006508">
    <property type="term" value="P:proteolysis"/>
    <property type="evidence" value="ECO:0007669"/>
    <property type="project" value="UniProtKB-KW"/>
</dbReference>
<evidence type="ECO:0000256" key="2">
    <source>
        <dbReference type="ARBA" id="ARBA00009045"/>
    </source>
</evidence>
<feature type="transmembrane region" description="Helical" evidence="8">
    <location>
        <begin position="175"/>
        <end position="193"/>
    </location>
</feature>
<name>A0AAW2ZC02_9EUKA</name>
<feature type="transmembrane region" description="Helical" evidence="8">
    <location>
        <begin position="145"/>
        <end position="163"/>
    </location>
</feature>
<feature type="domain" description="Peptidase S54 rhomboid" evidence="9">
    <location>
        <begin position="104"/>
        <end position="246"/>
    </location>
</feature>
<feature type="transmembrane region" description="Helical" evidence="8">
    <location>
        <begin position="228"/>
        <end position="247"/>
    </location>
</feature>
<dbReference type="PANTHER" id="PTHR43066:SF1">
    <property type="entry name" value="RHOMBOID PROTEIN 2"/>
    <property type="match status" value="1"/>
</dbReference>
<evidence type="ECO:0000259" key="9">
    <source>
        <dbReference type="Pfam" id="PF01694"/>
    </source>
</evidence>
<keyword evidence="5" id="KW-0378">Hydrolase</keyword>
<reference evidence="10 11" key="1">
    <citation type="submission" date="2024-03" db="EMBL/GenBank/DDBJ databases">
        <title>The Acrasis kona genome and developmental transcriptomes reveal deep origins of eukaryotic multicellular pathways.</title>
        <authorList>
            <person name="Sheikh S."/>
            <person name="Fu C.-J."/>
            <person name="Brown M.W."/>
            <person name="Baldauf S.L."/>
        </authorList>
    </citation>
    <scope>NUCLEOTIDE SEQUENCE [LARGE SCALE GENOMIC DNA]</scope>
    <source>
        <strain evidence="10 11">ATCC MYA-3509</strain>
    </source>
</reference>
<feature type="transmembrane region" description="Helical" evidence="8">
    <location>
        <begin position="66"/>
        <end position="85"/>
    </location>
</feature>
<keyword evidence="7 8" id="KW-0472">Membrane</keyword>
<gene>
    <name evidence="10" type="ORF">AKO1_001620</name>
</gene>
<evidence type="ECO:0000313" key="11">
    <source>
        <dbReference type="Proteomes" id="UP001431209"/>
    </source>
</evidence>
<sequence length="510" mass="58906">MDDSSQFDYLLSDEEIIRMIIGGSFVAALILAVAYVVHLTNFMFVVRNLRSRIVAILPKFNRTHTFVPIIVYLQIALFTLSCVFFKRVRTIRLLENYAPAVSSGQVYRFITSALIHSDMFSLTNNVAAFASLGVMLEEWIGSTKIMVIFLLSNSILSAFYFISNPLSHTFGASNVVFSFIGASFYIIFFKFSIIKTDKKTAHDTFVNYSLQFLVRYTLIGVILSRYDIVSALLSYCVGFLTCLIMSSGGQRVRYVLAAYAVITFALITYTQLIEIHDIDVELTGLRRCYKKSVDDSSVFLSKDYTENEDYFTKRNYAYEVQRHVVPSWLRCLDLSEKVQIRNLTLVRDQKDMLWSYHNLFKSNIDLWSSYSKMFQEEQSDILRRATIDKTEQFIKQKASHDTSMVVYSSTIDGYDAQVWWLYYLKYVLNVLLTLSALVIVFVQMFPNHSISLYVKSKWDFIMYKIVLFAYKSNHNLKSIKSPKPTTTNVIELNNNFEPGFEKMGTDQDLM</sequence>
<evidence type="ECO:0000256" key="8">
    <source>
        <dbReference type="SAM" id="Phobius"/>
    </source>
</evidence>
<protein>
    <submittedName>
        <fullName evidence="10">Rhomboid-like protease</fullName>
    </submittedName>
</protein>
<evidence type="ECO:0000256" key="7">
    <source>
        <dbReference type="ARBA" id="ARBA00023136"/>
    </source>
</evidence>
<feature type="transmembrane region" description="Helical" evidence="8">
    <location>
        <begin position="254"/>
        <end position="273"/>
    </location>
</feature>
<dbReference type="Pfam" id="PF01694">
    <property type="entry name" value="Rhomboid"/>
    <property type="match status" value="1"/>
</dbReference>
<comment type="caution">
    <text evidence="10">The sequence shown here is derived from an EMBL/GenBank/DDBJ whole genome shotgun (WGS) entry which is preliminary data.</text>
</comment>
<evidence type="ECO:0000256" key="3">
    <source>
        <dbReference type="ARBA" id="ARBA00022670"/>
    </source>
</evidence>
<feature type="transmembrane region" description="Helical" evidence="8">
    <location>
        <begin position="205"/>
        <end position="222"/>
    </location>
</feature>
<dbReference type="GO" id="GO:0004252">
    <property type="term" value="F:serine-type endopeptidase activity"/>
    <property type="evidence" value="ECO:0007669"/>
    <property type="project" value="InterPro"/>
</dbReference>
<keyword evidence="3 10" id="KW-0645">Protease</keyword>
<organism evidence="10 11">
    <name type="scientific">Acrasis kona</name>
    <dbReference type="NCBI Taxonomy" id="1008807"/>
    <lineage>
        <taxon>Eukaryota</taxon>
        <taxon>Discoba</taxon>
        <taxon>Heterolobosea</taxon>
        <taxon>Tetramitia</taxon>
        <taxon>Eutetramitia</taxon>
        <taxon>Acrasidae</taxon>
        <taxon>Acrasis</taxon>
    </lineage>
</organism>
<dbReference type="AlphaFoldDB" id="A0AAW2ZC02"/>
<dbReference type="Gene3D" id="1.20.1540.10">
    <property type="entry name" value="Rhomboid-like"/>
    <property type="match status" value="1"/>
</dbReference>
<dbReference type="SUPFAM" id="SSF144091">
    <property type="entry name" value="Rhomboid-like"/>
    <property type="match status" value="1"/>
</dbReference>
<dbReference type="GO" id="GO:0016020">
    <property type="term" value="C:membrane"/>
    <property type="evidence" value="ECO:0007669"/>
    <property type="project" value="UniProtKB-SubCell"/>
</dbReference>
<dbReference type="Proteomes" id="UP001431209">
    <property type="component" value="Unassembled WGS sequence"/>
</dbReference>